<organism evidence="3 4">
    <name type="scientific">Bifidobacterium actinocoloniiforme DSM 22766</name>
    <dbReference type="NCBI Taxonomy" id="1437605"/>
    <lineage>
        <taxon>Bacteria</taxon>
        <taxon>Bacillati</taxon>
        <taxon>Actinomycetota</taxon>
        <taxon>Actinomycetes</taxon>
        <taxon>Bifidobacteriales</taxon>
        <taxon>Bifidobacteriaceae</taxon>
        <taxon>Bifidobacterium</taxon>
    </lineage>
</organism>
<gene>
    <name evidence="3" type="ORF">BACT_1252</name>
</gene>
<dbReference type="Proteomes" id="UP000029015">
    <property type="component" value="Unassembled WGS sequence"/>
</dbReference>
<dbReference type="Gene3D" id="1.10.10.10">
    <property type="entry name" value="Winged helix-like DNA-binding domain superfamily/Winged helix DNA-binding domain"/>
    <property type="match status" value="1"/>
</dbReference>
<dbReference type="eggNOG" id="COG1846">
    <property type="taxonomic scope" value="Bacteria"/>
</dbReference>
<feature type="domain" description="HTH marR-type" evidence="2">
    <location>
        <begin position="25"/>
        <end position="159"/>
    </location>
</feature>
<dbReference type="PANTHER" id="PTHR33164:SF43">
    <property type="entry name" value="HTH-TYPE TRANSCRIPTIONAL REPRESSOR YETL"/>
    <property type="match status" value="1"/>
</dbReference>
<dbReference type="GO" id="GO:0003700">
    <property type="term" value="F:DNA-binding transcription factor activity"/>
    <property type="evidence" value="ECO:0007669"/>
    <property type="project" value="InterPro"/>
</dbReference>
<dbReference type="AlphaFoldDB" id="A0A086Z1Z8"/>
<dbReference type="PANTHER" id="PTHR33164">
    <property type="entry name" value="TRANSCRIPTIONAL REGULATOR, MARR FAMILY"/>
    <property type="match status" value="1"/>
</dbReference>
<accession>A0A086Z1Z8</accession>
<sequence>MAQQTKPADRDLARAQAGQRPQPRPENYYRLVKQAINKQNRKLDRFVARYDLTASQASIIDHLSTCPGHAASQSAIEAEFDIQGSTLTVMLQRMEAKGLLERAASTADARRKTVHLTPKSERLIPAISAYIDRQQLRFEREFGRARLADFKRMIAYMAASIGLDDDQPVDKRPPL</sequence>
<dbReference type="RefSeq" id="WP_051905366.1">
    <property type="nucleotide sequence ID" value="NZ_CP011786.1"/>
</dbReference>
<dbReference type="EMBL" id="JGYK01000001">
    <property type="protein sequence ID" value="KFI40548.1"/>
    <property type="molecule type" value="Genomic_DNA"/>
</dbReference>
<evidence type="ECO:0000313" key="4">
    <source>
        <dbReference type="Proteomes" id="UP000029015"/>
    </source>
</evidence>
<dbReference type="SUPFAM" id="SSF46785">
    <property type="entry name" value="Winged helix' DNA-binding domain"/>
    <property type="match status" value="1"/>
</dbReference>
<dbReference type="InterPro" id="IPR039422">
    <property type="entry name" value="MarR/SlyA-like"/>
</dbReference>
<dbReference type="SMART" id="SM00347">
    <property type="entry name" value="HTH_MARR"/>
    <property type="match status" value="1"/>
</dbReference>
<dbReference type="InterPro" id="IPR036388">
    <property type="entry name" value="WH-like_DNA-bd_sf"/>
</dbReference>
<dbReference type="PROSITE" id="PS50995">
    <property type="entry name" value="HTH_MARR_2"/>
    <property type="match status" value="1"/>
</dbReference>
<keyword evidence="4" id="KW-1185">Reference proteome</keyword>
<feature type="region of interest" description="Disordered" evidence="1">
    <location>
        <begin position="1"/>
        <end position="25"/>
    </location>
</feature>
<dbReference type="InterPro" id="IPR000835">
    <property type="entry name" value="HTH_MarR-typ"/>
</dbReference>
<evidence type="ECO:0000313" key="3">
    <source>
        <dbReference type="EMBL" id="KFI40548.1"/>
    </source>
</evidence>
<dbReference type="STRING" id="1437605.AB656_04885"/>
<evidence type="ECO:0000259" key="2">
    <source>
        <dbReference type="PROSITE" id="PS50995"/>
    </source>
</evidence>
<dbReference type="Pfam" id="PF12802">
    <property type="entry name" value="MarR_2"/>
    <property type="match status" value="1"/>
</dbReference>
<reference evidence="3 4" key="1">
    <citation type="submission" date="2014-03" db="EMBL/GenBank/DDBJ databases">
        <title>Genomics of Bifidobacteria.</title>
        <authorList>
            <person name="Ventura M."/>
            <person name="Milani C."/>
            <person name="Lugli G.A."/>
        </authorList>
    </citation>
    <scope>NUCLEOTIDE SEQUENCE [LARGE SCALE GENOMIC DNA]</scope>
    <source>
        <strain evidence="3 4">DSM 22766</strain>
    </source>
</reference>
<dbReference type="OrthoDB" id="122135at2"/>
<protein>
    <submittedName>
        <fullName evidence="3">Transcriptional regulator, MarR family</fullName>
    </submittedName>
</protein>
<proteinExistence type="predicted"/>
<dbReference type="GO" id="GO:0006950">
    <property type="term" value="P:response to stress"/>
    <property type="evidence" value="ECO:0007669"/>
    <property type="project" value="TreeGrafter"/>
</dbReference>
<evidence type="ECO:0000256" key="1">
    <source>
        <dbReference type="SAM" id="MobiDB-lite"/>
    </source>
</evidence>
<comment type="caution">
    <text evidence="3">The sequence shown here is derived from an EMBL/GenBank/DDBJ whole genome shotgun (WGS) entry which is preliminary data.</text>
</comment>
<dbReference type="InterPro" id="IPR036390">
    <property type="entry name" value="WH_DNA-bd_sf"/>
</dbReference>
<name>A0A086Z1Z8_9BIFI</name>